<protein>
    <submittedName>
        <fullName evidence="1">Uncharacterized protein</fullName>
    </submittedName>
</protein>
<keyword evidence="2" id="KW-1185">Reference proteome</keyword>
<gene>
    <name evidence="1" type="ORF">MENTE1834_LOCUS8718</name>
</gene>
<reference evidence="1" key="1">
    <citation type="submission" date="2023-11" db="EMBL/GenBank/DDBJ databases">
        <authorList>
            <person name="Poullet M."/>
        </authorList>
    </citation>
    <scope>NUCLEOTIDE SEQUENCE</scope>
    <source>
        <strain evidence="1">E1834</strain>
    </source>
</reference>
<name>A0ACB0Y8U0_MELEN</name>
<sequence length="350" mass="38789">MFFYNENNNLDCFAVQLGFIGYYFIVVLILLVLASSMIIGCHKKQNNKKKLAKKKNLNKAPNKKGMNKKKAKSTNKKKKHPQQPKMNKSDTLRALTLFCDGYAAAIEPTFYNVDVQTSKWTLIDKSFLSTISNVELKTIAITQNSQATLKATGSYIERMFEVLPVGVYPILFETTDSFGFVGYGEAEVIHLEGLLTATGNLKLLIKESAIVARNYLTTFVKQFNLGDASILHFFVHIIPGSSSKDGGSGGAGLVTCMLSKFLELAPLNDSVILAEIDVTGRLRPVAGLESKISAAIRVGIKIVIMPKCMKSDWERLDVNKTKCFTVVYAETYPDVFRVVFPSVASRVKKI</sequence>
<comment type="caution">
    <text evidence="1">The sequence shown here is derived from an EMBL/GenBank/DDBJ whole genome shotgun (WGS) entry which is preliminary data.</text>
</comment>
<evidence type="ECO:0000313" key="1">
    <source>
        <dbReference type="EMBL" id="CAK5035325.1"/>
    </source>
</evidence>
<organism evidence="1 2">
    <name type="scientific">Meloidogyne enterolobii</name>
    <name type="common">Root-knot nematode worm</name>
    <name type="synonym">Meloidogyne mayaguensis</name>
    <dbReference type="NCBI Taxonomy" id="390850"/>
    <lineage>
        <taxon>Eukaryota</taxon>
        <taxon>Metazoa</taxon>
        <taxon>Ecdysozoa</taxon>
        <taxon>Nematoda</taxon>
        <taxon>Chromadorea</taxon>
        <taxon>Rhabditida</taxon>
        <taxon>Tylenchina</taxon>
        <taxon>Tylenchomorpha</taxon>
        <taxon>Tylenchoidea</taxon>
        <taxon>Meloidogynidae</taxon>
        <taxon>Meloidogyninae</taxon>
        <taxon>Meloidogyne</taxon>
    </lineage>
</organism>
<proteinExistence type="predicted"/>
<dbReference type="Proteomes" id="UP001497535">
    <property type="component" value="Unassembled WGS sequence"/>
</dbReference>
<accession>A0ACB0Y8U0</accession>
<evidence type="ECO:0000313" key="2">
    <source>
        <dbReference type="Proteomes" id="UP001497535"/>
    </source>
</evidence>
<dbReference type="EMBL" id="CAVMJV010000007">
    <property type="protein sequence ID" value="CAK5035325.1"/>
    <property type="molecule type" value="Genomic_DNA"/>
</dbReference>